<organism evidence="7 8">
    <name type="scientific">Apis cerana cerana</name>
    <name type="common">Oriental honeybee</name>
    <dbReference type="NCBI Taxonomy" id="94128"/>
    <lineage>
        <taxon>Eukaryota</taxon>
        <taxon>Metazoa</taxon>
        <taxon>Ecdysozoa</taxon>
        <taxon>Arthropoda</taxon>
        <taxon>Hexapoda</taxon>
        <taxon>Insecta</taxon>
        <taxon>Pterygota</taxon>
        <taxon>Neoptera</taxon>
        <taxon>Endopterygota</taxon>
        <taxon>Hymenoptera</taxon>
        <taxon>Apocrita</taxon>
        <taxon>Aculeata</taxon>
        <taxon>Apoidea</taxon>
        <taxon>Anthophila</taxon>
        <taxon>Apidae</taxon>
        <taxon>Apis</taxon>
    </lineage>
</organism>
<evidence type="ECO:0000256" key="4">
    <source>
        <dbReference type="ARBA" id="ARBA00022835"/>
    </source>
</evidence>
<sequence>MSKEEPEESENEFMLRPMNCELNQLSMPDGSAMLMQGNTAAVAGIYGPIEAKPQKMIYDKASIEVSYIPVKGPAKIDDRMTEMYIKETCEAAIIVTFHPATAICINIQEMEDSGGMLACTINAACLALINAGIPMKFTIAAVNCMIQEGTNNIILDPDSTQLQDAKAEFTYAFDSVKKDIICCYTAGCFTEEEFLETIDKCKQASQYVFDFYRNLVKKYANNDKV</sequence>
<dbReference type="GO" id="GO:0071051">
    <property type="term" value="P:poly(A)-dependent snoRNA 3'-end processing"/>
    <property type="evidence" value="ECO:0007669"/>
    <property type="project" value="TreeGrafter"/>
</dbReference>
<dbReference type="GO" id="GO:0016075">
    <property type="term" value="P:rRNA catabolic process"/>
    <property type="evidence" value="ECO:0007669"/>
    <property type="project" value="TreeGrafter"/>
</dbReference>
<keyword evidence="7" id="KW-0378">Hydrolase</keyword>
<evidence type="ECO:0000259" key="6">
    <source>
        <dbReference type="Pfam" id="PF01138"/>
    </source>
</evidence>
<dbReference type="InterPro" id="IPR050080">
    <property type="entry name" value="RNase_PH"/>
</dbReference>
<dbReference type="AlphaFoldDB" id="A0A2A3ERR9"/>
<evidence type="ECO:0000313" key="8">
    <source>
        <dbReference type="Proteomes" id="UP000242457"/>
    </source>
</evidence>
<dbReference type="GO" id="GO:0000177">
    <property type="term" value="C:cytoplasmic exosome (RNase complex)"/>
    <property type="evidence" value="ECO:0007669"/>
    <property type="project" value="TreeGrafter"/>
</dbReference>
<evidence type="ECO:0000256" key="5">
    <source>
        <dbReference type="ARBA" id="ARBA00023242"/>
    </source>
</evidence>
<dbReference type="EMBL" id="KZ288194">
    <property type="protein sequence ID" value="PBC33819.1"/>
    <property type="molecule type" value="Genomic_DNA"/>
</dbReference>
<dbReference type="GO" id="GO:0003723">
    <property type="term" value="F:RNA binding"/>
    <property type="evidence" value="ECO:0007669"/>
    <property type="project" value="TreeGrafter"/>
</dbReference>
<dbReference type="InterPro" id="IPR036345">
    <property type="entry name" value="ExoRNase_PH_dom2_sf"/>
</dbReference>
<accession>A0A2A3ERR9</accession>
<name>A0A2A3ERR9_APICC</name>
<dbReference type="CDD" id="cd11372">
    <property type="entry name" value="RNase_PH_RRP46"/>
    <property type="match status" value="1"/>
</dbReference>
<keyword evidence="4" id="KW-0271">Exosome</keyword>
<dbReference type="OrthoDB" id="27298at2759"/>
<dbReference type="GO" id="GO:0034475">
    <property type="term" value="P:U4 snRNA 3'-end processing"/>
    <property type="evidence" value="ECO:0007669"/>
    <property type="project" value="TreeGrafter"/>
</dbReference>
<dbReference type="InterPro" id="IPR027408">
    <property type="entry name" value="PNPase/RNase_PH_dom_sf"/>
</dbReference>
<dbReference type="Proteomes" id="UP000242457">
    <property type="component" value="Unassembled WGS sequence"/>
</dbReference>
<dbReference type="GO" id="GO:0005730">
    <property type="term" value="C:nucleolus"/>
    <property type="evidence" value="ECO:0007669"/>
    <property type="project" value="TreeGrafter"/>
</dbReference>
<keyword evidence="7" id="KW-0540">Nuclease</keyword>
<dbReference type="PANTHER" id="PTHR11953">
    <property type="entry name" value="EXOSOME COMPLEX COMPONENT"/>
    <property type="match status" value="1"/>
</dbReference>
<dbReference type="SUPFAM" id="SSF54211">
    <property type="entry name" value="Ribosomal protein S5 domain 2-like"/>
    <property type="match status" value="1"/>
</dbReference>
<dbReference type="GO" id="GO:0071028">
    <property type="term" value="P:nuclear mRNA surveillance"/>
    <property type="evidence" value="ECO:0007669"/>
    <property type="project" value="TreeGrafter"/>
</dbReference>
<dbReference type="GO" id="GO:0006364">
    <property type="term" value="P:rRNA processing"/>
    <property type="evidence" value="ECO:0007669"/>
    <property type="project" value="UniProtKB-KW"/>
</dbReference>
<keyword evidence="7" id="KW-0269">Exonuclease</keyword>
<feature type="domain" description="Exoribonuclease phosphorolytic" evidence="6">
    <location>
        <begin position="15"/>
        <end position="134"/>
    </location>
</feature>
<proteinExistence type="inferred from homology"/>
<dbReference type="Pfam" id="PF01138">
    <property type="entry name" value="RNase_PH"/>
    <property type="match status" value="1"/>
</dbReference>
<dbReference type="STRING" id="94128.A0A2A3ERR9"/>
<dbReference type="InterPro" id="IPR020568">
    <property type="entry name" value="Ribosomal_Su5_D2-typ_SF"/>
</dbReference>
<dbReference type="GO" id="GO:0004527">
    <property type="term" value="F:exonuclease activity"/>
    <property type="evidence" value="ECO:0007669"/>
    <property type="project" value="UniProtKB-KW"/>
</dbReference>
<comment type="subcellular location">
    <subcellularLocation>
        <location evidence="1">Nucleus</location>
    </subcellularLocation>
</comment>
<dbReference type="SUPFAM" id="SSF55666">
    <property type="entry name" value="Ribonuclease PH domain 2-like"/>
    <property type="match status" value="1"/>
</dbReference>
<comment type="similarity">
    <text evidence="2">Belongs to the RNase PH family.</text>
</comment>
<dbReference type="Gene3D" id="3.30.230.70">
    <property type="entry name" value="GHMP Kinase, N-terminal domain"/>
    <property type="match status" value="1"/>
</dbReference>
<gene>
    <name evidence="7" type="ORF">APICC_06801</name>
</gene>
<dbReference type="GO" id="GO:0000176">
    <property type="term" value="C:nuclear exosome (RNase complex)"/>
    <property type="evidence" value="ECO:0007669"/>
    <property type="project" value="TreeGrafter"/>
</dbReference>
<evidence type="ECO:0000256" key="1">
    <source>
        <dbReference type="ARBA" id="ARBA00004123"/>
    </source>
</evidence>
<keyword evidence="5" id="KW-0539">Nucleus</keyword>
<dbReference type="PANTHER" id="PTHR11953:SF1">
    <property type="entry name" value="EXOSOME COMPLEX COMPONENT RRP46"/>
    <property type="match status" value="1"/>
</dbReference>
<reference evidence="7 8" key="1">
    <citation type="submission" date="2014-07" db="EMBL/GenBank/DDBJ databases">
        <title>Genomic and transcriptomic analysis on Apis cerana provide comprehensive insights into honey bee biology.</title>
        <authorList>
            <person name="Diao Q."/>
            <person name="Sun L."/>
            <person name="Zheng H."/>
            <person name="Zheng H."/>
            <person name="Xu S."/>
            <person name="Wang S."/>
            <person name="Zeng Z."/>
            <person name="Hu F."/>
            <person name="Su S."/>
            <person name="Wu J."/>
        </authorList>
    </citation>
    <scope>NUCLEOTIDE SEQUENCE [LARGE SCALE GENOMIC DNA]</scope>
    <source>
        <tissue evidence="7">Pupae without intestine</tissue>
    </source>
</reference>
<evidence type="ECO:0000256" key="2">
    <source>
        <dbReference type="ARBA" id="ARBA00006678"/>
    </source>
</evidence>
<evidence type="ECO:0000256" key="3">
    <source>
        <dbReference type="ARBA" id="ARBA00022552"/>
    </source>
</evidence>
<evidence type="ECO:0000313" key="7">
    <source>
        <dbReference type="EMBL" id="PBC33819.1"/>
    </source>
</evidence>
<keyword evidence="8" id="KW-1185">Reference proteome</keyword>
<protein>
    <submittedName>
        <fullName evidence="7">Exosome complex exonuclease RRP46</fullName>
    </submittedName>
</protein>
<dbReference type="InterPro" id="IPR001247">
    <property type="entry name" value="ExoRNase_PH_dom1"/>
</dbReference>
<keyword evidence="3" id="KW-0698">rRNA processing</keyword>